<keyword evidence="2" id="KW-1185">Reference proteome</keyword>
<proteinExistence type="predicted"/>
<reference evidence="2" key="1">
    <citation type="submission" date="2014-03" db="EMBL/GenBank/DDBJ databases">
        <title>The Genome Sequence of Puccinia striiformis f. sp. tritici PST-78.</title>
        <authorList>
            <consortium name="The Broad Institute Genome Sequencing Platform"/>
            <person name="Cuomo C."/>
            <person name="Hulbert S."/>
            <person name="Chen X."/>
            <person name="Walker B."/>
            <person name="Young S.K."/>
            <person name="Zeng Q."/>
            <person name="Gargeya S."/>
            <person name="Fitzgerald M."/>
            <person name="Haas B."/>
            <person name="Abouelleil A."/>
            <person name="Alvarado L."/>
            <person name="Arachchi H.M."/>
            <person name="Berlin A.M."/>
            <person name="Chapman S.B."/>
            <person name="Goldberg J."/>
            <person name="Griggs A."/>
            <person name="Gujja S."/>
            <person name="Hansen M."/>
            <person name="Howarth C."/>
            <person name="Imamovic A."/>
            <person name="Larimer J."/>
            <person name="McCowan C."/>
            <person name="Montmayeur A."/>
            <person name="Murphy C."/>
            <person name="Neiman D."/>
            <person name="Pearson M."/>
            <person name="Priest M."/>
            <person name="Roberts A."/>
            <person name="Saif S."/>
            <person name="Shea T."/>
            <person name="Sisk P."/>
            <person name="Sykes S."/>
            <person name="Wortman J."/>
            <person name="Nusbaum C."/>
            <person name="Birren B."/>
        </authorList>
    </citation>
    <scope>NUCLEOTIDE SEQUENCE [LARGE SCALE GENOMIC DNA]</scope>
    <source>
        <strain evidence="2">race PST-78</strain>
    </source>
</reference>
<dbReference type="OrthoDB" id="2506366at2759"/>
<name>A0A0L0UTZ4_9BASI</name>
<comment type="caution">
    <text evidence="1">The sequence shown here is derived from an EMBL/GenBank/DDBJ whole genome shotgun (WGS) entry which is preliminary data.</text>
</comment>
<sequence>MKEFKDSYQEMSRMFKEHSVAPQNVPILATPNPRVIPSLRFATSTPRGERTCTMDTTIGAGDQSFLSPDAEQSSQKPEIKLIEESTGVILDVKKTNLYFDATDVQSFLKRLPFILNNRKISEAKEQMEGHETANWELFEKELIQKWGRATPLRRYKEDAIPRLIQKNQENQGIKSHTEYKEFVGELEEMIDYFVRMGYSHLNPESGDPLWRVMSTE</sequence>
<evidence type="ECO:0000313" key="1">
    <source>
        <dbReference type="EMBL" id="KNE90490.1"/>
    </source>
</evidence>
<protein>
    <submittedName>
        <fullName evidence="1">Uncharacterized protein</fullName>
    </submittedName>
</protein>
<dbReference type="EMBL" id="AJIL01000254">
    <property type="protein sequence ID" value="KNE90490.1"/>
    <property type="molecule type" value="Genomic_DNA"/>
</dbReference>
<evidence type="ECO:0000313" key="2">
    <source>
        <dbReference type="Proteomes" id="UP000054564"/>
    </source>
</evidence>
<accession>A0A0L0UTZ4</accession>
<dbReference type="Proteomes" id="UP000054564">
    <property type="component" value="Unassembled WGS sequence"/>
</dbReference>
<gene>
    <name evidence="1" type="ORF">PSTG_16054</name>
</gene>
<feature type="non-terminal residue" evidence="1">
    <location>
        <position position="216"/>
    </location>
</feature>
<dbReference type="AlphaFoldDB" id="A0A0L0UTZ4"/>
<organism evidence="1 2">
    <name type="scientific">Puccinia striiformis f. sp. tritici PST-78</name>
    <dbReference type="NCBI Taxonomy" id="1165861"/>
    <lineage>
        <taxon>Eukaryota</taxon>
        <taxon>Fungi</taxon>
        <taxon>Dikarya</taxon>
        <taxon>Basidiomycota</taxon>
        <taxon>Pucciniomycotina</taxon>
        <taxon>Pucciniomycetes</taxon>
        <taxon>Pucciniales</taxon>
        <taxon>Pucciniaceae</taxon>
        <taxon>Puccinia</taxon>
    </lineage>
</organism>